<dbReference type="Proteomes" id="UP000034189">
    <property type="component" value="Chromosome"/>
</dbReference>
<organism evidence="1 2">
    <name type="scientific">Paenibacillus durus ATCC 35681</name>
    <dbReference type="NCBI Taxonomy" id="1333534"/>
    <lineage>
        <taxon>Bacteria</taxon>
        <taxon>Bacillati</taxon>
        <taxon>Bacillota</taxon>
        <taxon>Bacilli</taxon>
        <taxon>Bacillales</taxon>
        <taxon>Paenibacillaceae</taxon>
        <taxon>Paenibacillus</taxon>
    </lineage>
</organism>
<dbReference type="EMBL" id="CP011114">
    <property type="protein sequence ID" value="AKG36258.1"/>
    <property type="molecule type" value="Genomic_DNA"/>
</dbReference>
<name>A0A0F7FBY3_PAEDU</name>
<protein>
    <submittedName>
        <fullName evidence="1">Uncharacterized protein</fullName>
    </submittedName>
</protein>
<accession>A0A0F7FBY3</accession>
<dbReference type="AlphaFoldDB" id="A0A0F7FBY3"/>
<evidence type="ECO:0000313" key="1">
    <source>
        <dbReference type="EMBL" id="AKG36258.1"/>
    </source>
</evidence>
<reference evidence="1 2" key="2">
    <citation type="journal article" date="2016" name="Genome Announc.">
        <title>Genome Sequence of a Gram-Positive Diazotroph, Paenibacillus durus Type Strain ATCC 35681.</title>
        <authorList>
            <person name="Halim M.A."/>
            <person name="Rahman A.Y."/>
            <person name="Sim K.S."/>
            <person name="Yam H.C."/>
            <person name="Rahim A.A."/>
            <person name="Ghazali A.H."/>
            <person name="Najimudin N."/>
        </authorList>
    </citation>
    <scope>NUCLEOTIDE SEQUENCE [LARGE SCALE GENOMIC DNA]</scope>
    <source>
        <strain evidence="1 2">ATCC 35681</strain>
    </source>
</reference>
<reference evidence="1 2" key="1">
    <citation type="submission" date="2015-03" db="EMBL/GenBank/DDBJ databases">
        <authorList>
            <person name="Abdul Halim M."/>
        </authorList>
    </citation>
    <scope>NUCLEOTIDE SEQUENCE [LARGE SCALE GENOMIC DNA]</scope>
    <source>
        <strain evidence="1 2">ATCC 35681</strain>
    </source>
</reference>
<proteinExistence type="predicted"/>
<dbReference type="HOGENOM" id="CLU_2260949_0_0_9"/>
<gene>
    <name evidence="1" type="ORF">VK70_18240</name>
</gene>
<sequence>MNKTGIPGAGNLKRTSPVKYQGLVLHFYLFTNHLRITLLINHPAGGNITVLIICIRQLAYSYALAAGGMSKLTITYVDSCVGNPSAKCIKKHQITGTQIFFGY</sequence>
<evidence type="ECO:0000313" key="2">
    <source>
        <dbReference type="Proteomes" id="UP000034189"/>
    </source>
</evidence>
<dbReference type="PATRIC" id="fig|1333534.5.peg.4029"/>